<feature type="signal peptide" evidence="1">
    <location>
        <begin position="1"/>
        <end position="17"/>
    </location>
</feature>
<dbReference type="Pfam" id="PF01683">
    <property type="entry name" value="EB"/>
    <property type="match status" value="1"/>
</dbReference>
<reference evidence="3 4" key="1">
    <citation type="journal article" date="2021" name="J. Hered.">
        <title>A chromosome-level genome assembly of the parasitoid wasp, Cotesia glomerata (Hymenoptera: Braconidae).</title>
        <authorList>
            <person name="Pinto B.J."/>
            <person name="Weis J.J."/>
            <person name="Gamble T."/>
            <person name="Ode P.J."/>
            <person name="Paul R."/>
            <person name="Zaspel J.M."/>
        </authorList>
    </citation>
    <scope>NUCLEOTIDE SEQUENCE [LARGE SCALE GENOMIC DNA]</scope>
    <source>
        <strain evidence="3">CgM1</strain>
    </source>
</reference>
<evidence type="ECO:0000256" key="1">
    <source>
        <dbReference type="SAM" id="SignalP"/>
    </source>
</evidence>
<proteinExistence type="predicted"/>
<accession>A0AAV7IGE7</accession>
<evidence type="ECO:0000313" key="4">
    <source>
        <dbReference type="Proteomes" id="UP000826195"/>
    </source>
</evidence>
<keyword evidence="1" id="KW-0732">Signal</keyword>
<protein>
    <recommendedName>
        <fullName evidence="2">EB domain-containing protein</fullName>
    </recommendedName>
</protein>
<feature type="domain" description="EB" evidence="2">
    <location>
        <begin position="58"/>
        <end position="100"/>
    </location>
</feature>
<dbReference type="InterPro" id="IPR006149">
    <property type="entry name" value="EB_dom"/>
</dbReference>
<feature type="chain" id="PRO_5043753648" description="EB domain-containing protein" evidence="1">
    <location>
        <begin position="18"/>
        <end position="184"/>
    </location>
</feature>
<organism evidence="3 4">
    <name type="scientific">Cotesia glomerata</name>
    <name type="common">Lepidopteran parasitic wasp</name>
    <name type="synonym">Apanteles glomeratus</name>
    <dbReference type="NCBI Taxonomy" id="32391"/>
    <lineage>
        <taxon>Eukaryota</taxon>
        <taxon>Metazoa</taxon>
        <taxon>Ecdysozoa</taxon>
        <taxon>Arthropoda</taxon>
        <taxon>Hexapoda</taxon>
        <taxon>Insecta</taxon>
        <taxon>Pterygota</taxon>
        <taxon>Neoptera</taxon>
        <taxon>Endopterygota</taxon>
        <taxon>Hymenoptera</taxon>
        <taxon>Apocrita</taxon>
        <taxon>Ichneumonoidea</taxon>
        <taxon>Braconidae</taxon>
        <taxon>Microgastrinae</taxon>
        <taxon>Cotesia</taxon>
    </lineage>
</organism>
<evidence type="ECO:0000313" key="3">
    <source>
        <dbReference type="EMBL" id="KAH0560705.1"/>
    </source>
</evidence>
<name>A0AAV7IGE7_COTGL</name>
<dbReference type="EMBL" id="JAHXZJ010000374">
    <property type="protein sequence ID" value="KAH0560705.1"/>
    <property type="molecule type" value="Genomic_DNA"/>
</dbReference>
<dbReference type="Proteomes" id="UP000826195">
    <property type="component" value="Unassembled WGS sequence"/>
</dbReference>
<gene>
    <name evidence="3" type="ORF">KQX54_007301</name>
</gene>
<comment type="caution">
    <text evidence="3">The sequence shown here is derived from an EMBL/GenBank/DDBJ whole genome shotgun (WGS) entry which is preliminary data.</text>
</comment>
<keyword evidence="4" id="KW-1185">Reference proteome</keyword>
<dbReference type="AlphaFoldDB" id="A0AAV7IGE7"/>
<evidence type="ECO:0000259" key="2">
    <source>
        <dbReference type="Pfam" id="PF01683"/>
    </source>
</evidence>
<sequence>MSSIMILLFVIFGLSHANVLHGIDRCITHLDFCDVTFDNQCCSGYECRPIINETKSLTICLKKAYLGEECIDNQDCLEPDYAYCSRNKTCQCKNGYTRSYEILCSSLYLGAHCSIDIHCKVDNSACINFECKCAEGFQPLSNNQCISNPLGKACRLNKDCENLVFHSRCSKEYLCTYESCKGMY</sequence>